<dbReference type="AlphaFoldDB" id="A0A0L8HPT1"/>
<reference evidence="2" key="1">
    <citation type="submission" date="2015-07" db="EMBL/GenBank/DDBJ databases">
        <title>MeaNS - Measles Nucleotide Surveillance Program.</title>
        <authorList>
            <person name="Tran T."/>
            <person name="Druce J."/>
        </authorList>
    </citation>
    <scope>NUCLEOTIDE SEQUENCE</scope>
    <source>
        <strain evidence="2">UCB-OBI-ISO-001</strain>
        <tissue evidence="2">Gonad</tissue>
    </source>
</reference>
<feature type="region of interest" description="Disordered" evidence="1">
    <location>
        <begin position="37"/>
        <end position="60"/>
    </location>
</feature>
<evidence type="ECO:0000256" key="1">
    <source>
        <dbReference type="SAM" id="MobiDB-lite"/>
    </source>
</evidence>
<accession>A0A0L8HPT1</accession>
<gene>
    <name evidence="2" type="ORF">OCBIM_22009366mg</name>
</gene>
<dbReference type="EMBL" id="KQ417587">
    <property type="protein sequence ID" value="KOF91236.1"/>
    <property type="molecule type" value="Genomic_DNA"/>
</dbReference>
<protein>
    <submittedName>
        <fullName evidence="2">Uncharacterized protein</fullName>
    </submittedName>
</protein>
<proteinExistence type="predicted"/>
<feature type="compositionally biased region" description="Basic residues" evidence="1">
    <location>
        <begin position="41"/>
        <end position="50"/>
    </location>
</feature>
<evidence type="ECO:0000313" key="2">
    <source>
        <dbReference type="EMBL" id="KOF91236.1"/>
    </source>
</evidence>
<organism evidence="2">
    <name type="scientific">Octopus bimaculoides</name>
    <name type="common">California two-spotted octopus</name>
    <dbReference type="NCBI Taxonomy" id="37653"/>
    <lineage>
        <taxon>Eukaryota</taxon>
        <taxon>Metazoa</taxon>
        <taxon>Spiralia</taxon>
        <taxon>Lophotrochozoa</taxon>
        <taxon>Mollusca</taxon>
        <taxon>Cephalopoda</taxon>
        <taxon>Coleoidea</taxon>
        <taxon>Octopodiformes</taxon>
        <taxon>Octopoda</taxon>
        <taxon>Incirrata</taxon>
        <taxon>Octopodidae</taxon>
        <taxon>Octopus</taxon>
    </lineage>
</organism>
<sequence length="60" mass="6695">MGVLVIGLLWRSGVRAKFGINMVLERELIRTSLSKEGRFGPGRKRSRQKAPCRAVVGSRL</sequence>
<name>A0A0L8HPT1_OCTBM</name>